<feature type="domain" description="HTH merR-type" evidence="2">
    <location>
        <begin position="1"/>
        <end position="71"/>
    </location>
</feature>
<dbReference type="SUPFAM" id="SSF55136">
    <property type="entry name" value="Probable bacterial effector-binding domain"/>
    <property type="match status" value="1"/>
</dbReference>
<dbReference type="OrthoDB" id="7849865at2"/>
<dbReference type="EMBL" id="QMEY01000006">
    <property type="protein sequence ID" value="RBQ18830.1"/>
    <property type="molecule type" value="Genomic_DNA"/>
</dbReference>
<dbReference type="GO" id="GO:0003700">
    <property type="term" value="F:DNA-binding transcription factor activity"/>
    <property type="evidence" value="ECO:0007669"/>
    <property type="project" value="InterPro"/>
</dbReference>
<dbReference type="InterPro" id="IPR010499">
    <property type="entry name" value="AraC_E-bd"/>
</dbReference>
<dbReference type="InterPro" id="IPR000551">
    <property type="entry name" value="MerR-type_HTH_dom"/>
</dbReference>
<dbReference type="PANTHER" id="PTHR30204:SF97">
    <property type="entry name" value="MERR FAMILY REGULATORY PROTEIN"/>
    <property type="match status" value="1"/>
</dbReference>
<reference evidence="3 4" key="1">
    <citation type="submission" date="2018-06" db="EMBL/GenBank/DDBJ databases">
        <title>Sphaerisporangium craniellae sp. nov., isolated from a marine sponge in the South China Sea.</title>
        <authorList>
            <person name="Li L."/>
        </authorList>
    </citation>
    <scope>NUCLEOTIDE SEQUENCE [LARGE SCALE GENOMIC DNA]</scope>
    <source>
        <strain evidence="3 4">LHW63015</strain>
    </source>
</reference>
<dbReference type="Gene3D" id="1.10.1660.10">
    <property type="match status" value="1"/>
</dbReference>
<evidence type="ECO:0000313" key="4">
    <source>
        <dbReference type="Proteomes" id="UP000253303"/>
    </source>
</evidence>
<evidence type="ECO:0000313" key="3">
    <source>
        <dbReference type="EMBL" id="RBQ18830.1"/>
    </source>
</evidence>
<sequence>MFTIGDFATMGRVSIRMLRHYDAIGLLRPARVDPSSGYRYYEAGQLKRLNRLVALKDLGFTLAEVAKIVDADVGTAELRGMLRLRQAQVARQIAADTARLARIEARLRMIEKEGAMSTKSVTVKTVAPVRVALVAGVAESGGHEDVAPVIGGLFGELFGALEQAGIAPAGPAMATYAPAEGDRLTVTAACPIAPDADPEAAGPLEIRTLDGIGAAACYAHHGPMAGIGEGYQALATWIEDNGHRTDGTAREVYLVAHPEPEERWRTELQMPIDQG</sequence>
<dbReference type="GO" id="GO:0003677">
    <property type="term" value="F:DNA binding"/>
    <property type="evidence" value="ECO:0007669"/>
    <property type="project" value="UniProtKB-KW"/>
</dbReference>
<keyword evidence="4" id="KW-1185">Reference proteome</keyword>
<dbReference type="RefSeq" id="WP_113981614.1">
    <property type="nucleotide sequence ID" value="NZ_QMEY01000006.1"/>
</dbReference>
<dbReference type="Proteomes" id="UP000253303">
    <property type="component" value="Unassembled WGS sequence"/>
</dbReference>
<dbReference type="AlphaFoldDB" id="A0A366LZ24"/>
<proteinExistence type="predicted"/>
<comment type="caution">
    <text evidence="3">The sequence shown here is derived from an EMBL/GenBank/DDBJ whole genome shotgun (WGS) entry which is preliminary data.</text>
</comment>
<dbReference type="InterPro" id="IPR029442">
    <property type="entry name" value="GyrI-like"/>
</dbReference>
<dbReference type="Gene3D" id="3.20.80.10">
    <property type="entry name" value="Regulatory factor, effector binding domain"/>
    <property type="match status" value="1"/>
</dbReference>
<dbReference type="SMART" id="SM00871">
    <property type="entry name" value="AraC_E_bind"/>
    <property type="match status" value="1"/>
</dbReference>
<name>A0A366LZ24_9ACTN</name>
<dbReference type="InterPro" id="IPR047057">
    <property type="entry name" value="MerR_fam"/>
</dbReference>
<dbReference type="PANTHER" id="PTHR30204">
    <property type="entry name" value="REDOX-CYCLING DRUG-SENSING TRANSCRIPTIONAL ACTIVATOR SOXR"/>
    <property type="match status" value="1"/>
</dbReference>
<dbReference type="InterPro" id="IPR009061">
    <property type="entry name" value="DNA-bd_dom_put_sf"/>
</dbReference>
<accession>A0A366LZ24</accession>
<gene>
    <name evidence="3" type="ORF">DP939_16595</name>
</gene>
<dbReference type="InterPro" id="IPR011256">
    <property type="entry name" value="Reg_factor_effector_dom_sf"/>
</dbReference>
<protein>
    <submittedName>
        <fullName evidence="3">MerR family transcriptional regulator</fullName>
    </submittedName>
</protein>
<dbReference type="Pfam" id="PF06445">
    <property type="entry name" value="GyrI-like"/>
    <property type="match status" value="1"/>
</dbReference>
<organism evidence="3 4">
    <name type="scientific">Spongiactinospora rosea</name>
    <dbReference type="NCBI Taxonomy" id="2248750"/>
    <lineage>
        <taxon>Bacteria</taxon>
        <taxon>Bacillati</taxon>
        <taxon>Actinomycetota</taxon>
        <taxon>Actinomycetes</taxon>
        <taxon>Streptosporangiales</taxon>
        <taxon>Streptosporangiaceae</taxon>
        <taxon>Spongiactinospora</taxon>
    </lineage>
</organism>
<dbReference type="PROSITE" id="PS50937">
    <property type="entry name" value="HTH_MERR_2"/>
    <property type="match status" value="1"/>
</dbReference>
<evidence type="ECO:0000256" key="1">
    <source>
        <dbReference type="ARBA" id="ARBA00023125"/>
    </source>
</evidence>
<dbReference type="SMART" id="SM00422">
    <property type="entry name" value="HTH_MERR"/>
    <property type="match status" value="1"/>
</dbReference>
<dbReference type="SUPFAM" id="SSF46955">
    <property type="entry name" value="Putative DNA-binding domain"/>
    <property type="match status" value="1"/>
</dbReference>
<dbReference type="CDD" id="cd01107">
    <property type="entry name" value="HTH_BmrR"/>
    <property type="match status" value="1"/>
</dbReference>
<evidence type="ECO:0000259" key="2">
    <source>
        <dbReference type="PROSITE" id="PS50937"/>
    </source>
</evidence>
<keyword evidence="1" id="KW-0238">DNA-binding</keyword>
<dbReference type="Pfam" id="PF13411">
    <property type="entry name" value="MerR_1"/>
    <property type="match status" value="1"/>
</dbReference>